<dbReference type="PANTHER" id="PTHR12231">
    <property type="entry name" value="CTX-RELATED TYPE I TRANSMEMBRANE PROTEIN"/>
    <property type="match status" value="1"/>
</dbReference>
<evidence type="ECO:0000313" key="7">
    <source>
        <dbReference type="Proteomes" id="UP000283509"/>
    </source>
</evidence>
<comment type="caution">
    <text evidence="6">The sequence shown here is derived from an EMBL/GenBank/DDBJ whole genome shotgun (WGS) entry which is preliminary data.</text>
</comment>
<dbReference type="InterPro" id="IPR013151">
    <property type="entry name" value="Immunoglobulin_dom"/>
</dbReference>
<dbReference type="InterPro" id="IPR013783">
    <property type="entry name" value="Ig-like_fold"/>
</dbReference>
<feature type="compositionally biased region" description="Polar residues" evidence="4">
    <location>
        <begin position="510"/>
        <end position="522"/>
    </location>
</feature>
<keyword evidence="7" id="KW-1185">Reference proteome</keyword>
<dbReference type="EMBL" id="QCYY01002607">
    <property type="protein sequence ID" value="ROT69097.1"/>
    <property type="molecule type" value="Genomic_DNA"/>
</dbReference>
<sequence>MTPHNNQQNLGNPSGSIKLRQNIARNPVICVGNRPSSLSPAPLSLASPSLPSPLPSPSHFPVPLSPSPLDDLFPLSLSLSLVFPRYALPSPLPSPLPLSFVYPRYAPSPSLFPSPFPLPCTPLFPLSLALSFPLSFVYPLLPSPLPSPSPLPCTPFSPLSFALLSPFVFPFLFSPFPLSSSSPFSLALPFPLSLALPFSPLLGSPFSLSLPLPPFPFSSPLPLSLPYFLTALSPLPCPPLFPPSSYFLTTLSPLLCAPLSLGLPPPHTPTRGAWPSPWPPPPHNPTRGAWPSPLASPPTPPPRTTPPPEERLARASLAYLCFVSLAASKPLVSSSRTLFRISLCPLLLGLLASKRPYRLLSKSRKEKAQNYKRVGWMRADTQTILSLHKRVVTHNNRISVTHDEPRTWNLHIRMVRENDRGCYMCQINTAVMKKTLGCIDVHVPPNIIDNETSSDVTVPDGESVTLVCAARGYPQPKIEWRREDKEKIWRSWRALTSTSPESTAARWEPTSASPRTKSRQLS</sequence>
<dbReference type="InterPro" id="IPR051170">
    <property type="entry name" value="Neural/epithelial_adhesion"/>
</dbReference>
<dbReference type="Pfam" id="PF00047">
    <property type="entry name" value="ig"/>
    <property type="match status" value="1"/>
</dbReference>
<proteinExistence type="predicted"/>
<feature type="region of interest" description="Disordered" evidence="4">
    <location>
        <begin position="495"/>
        <end position="522"/>
    </location>
</feature>
<dbReference type="SUPFAM" id="SSF48726">
    <property type="entry name" value="Immunoglobulin"/>
    <property type="match status" value="2"/>
</dbReference>
<dbReference type="OrthoDB" id="10012075at2759"/>
<evidence type="ECO:0000313" key="6">
    <source>
        <dbReference type="EMBL" id="ROT69097.1"/>
    </source>
</evidence>
<evidence type="ECO:0000256" key="4">
    <source>
        <dbReference type="SAM" id="MobiDB-lite"/>
    </source>
</evidence>
<dbReference type="AlphaFoldDB" id="A0A423SXZ8"/>
<evidence type="ECO:0000256" key="2">
    <source>
        <dbReference type="ARBA" id="ARBA00023157"/>
    </source>
</evidence>
<dbReference type="Gene3D" id="2.60.40.10">
    <property type="entry name" value="Immunoglobulins"/>
    <property type="match status" value="2"/>
</dbReference>
<evidence type="ECO:0000256" key="1">
    <source>
        <dbReference type="ARBA" id="ARBA00022737"/>
    </source>
</evidence>
<keyword evidence="1" id="KW-0677">Repeat</keyword>
<protein>
    <recommendedName>
        <fullName evidence="5">Ig-like domain-containing protein</fullName>
    </recommendedName>
</protein>
<dbReference type="InterPro" id="IPR007110">
    <property type="entry name" value="Ig-like_dom"/>
</dbReference>
<keyword evidence="3" id="KW-0393">Immunoglobulin domain</keyword>
<dbReference type="GO" id="GO:0043005">
    <property type="term" value="C:neuron projection"/>
    <property type="evidence" value="ECO:0007669"/>
    <property type="project" value="TreeGrafter"/>
</dbReference>
<organism evidence="6 7">
    <name type="scientific">Penaeus vannamei</name>
    <name type="common">Whiteleg shrimp</name>
    <name type="synonym">Litopenaeus vannamei</name>
    <dbReference type="NCBI Taxonomy" id="6689"/>
    <lineage>
        <taxon>Eukaryota</taxon>
        <taxon>Metazoa</taxon>
        <taxon>Ecdysozoa</taxon>
        <taxon>Arthropoda</taxon>
        <taxon>Crustacea</taxon>
        <taxon>Multicrustacea</taxon>
        <taxon>Malacostraca</taxon>
        <taxon>Eumalacostraca</taxon>
        <taxon>Eucarida</taxon>
        <taxon>Decapoda</taxon>
        <taxon>Dendrobranchiata</taxon>
        <taxon>Penaeoidea</taxon>
        <taxon>Penaeidae</taxon>
        <taxon>Penaeus</taxon>
    </lineage>
</organism>
<reference evidence="6 7" key="1">
    <citation type="submission" date="2018-04" db="EMBL/GenBank/DDBJ databases">
        <authorList>
            <person name="Zhang X."/>
            <person name="Yuan J."/>
            <person name="Li F."/>
            <person name="Xiang J."/>
        </authorList>
    </citation>
    <scope>NUCLEOTIDE SEQUENCE [LARGE SCALE GENOMIC DNA]</scope>
    <source>
        <tissue evidence="6">Muscle</tissue>
    </source>
</reference>
<feature type="compositionally biased region" description="Pro residues" evidence="4">
    <location>
        <begin position="294"/>
        <end position="307"/>
    </location>
</feature>
<dbReference type="Pfam" id="PF13927">
    <property type="entry name" value="Ig_3"/>
    <property type="match status" value="1"/>
</dbReference>
<dbReference type="STRING" id="6689.A0A423SXZ8"/>
<keyword evidence="2" id="KW-1015">Disulfide bond</keyword>
<dbReference type="PANTHER" id="PTHR12231:SF105">
    <property type="entry name" value="LACHESIN-LIKE PROTEIN"/>
    <property type="match status" value="1"/>
</dbReference>
<accession>A0A423SXZ8</accession>
<dbReference type="PROSITE" id="PS50835">
    <property type="entry name" value="IG_LIKE"/>
    <property type="match status" value="1"/>
</dbReference>
<feature type="region of interest" description="Disordered" evidence="4">
    <location>
        <begin position="270"/>
        <end position="309"/>
    </location>
</feature>
<gene>
    <name evidence="6" type="ORF">C7M84_012754</name>
</gene>
<reference evidence="6 7" key="2">
    <citation type="submission" date="2019-01" db="EMBL/GenBank/DDBJ databases">
        <title>The decoding of complex shrimp genome reveals the adaptation for benthos swimmer, frequently molting mechanism and breeding impact on genome.</title>
        <authorList>
            <person name="Sun Y."/>
            <person name="Gao Y."/>
            <person name="Yu Y."/>
        </authorList>
    </citation>
    <scope>NUCLEOTIDE SEQUENCE [LARGE SCALE GENOMIC DNA]</scope>
    <source>
        <tissue evidence="6">Muscle</tissue>
    </source>
</reference>
<evidence type="ECO:0000259" key="5">
    <source>
        <dbReference type="PROSITE" id="PS50835"/>
    </source>
</evidence>
<evidence type="ECO:0000256" key="3">
    <source>
        <dbReference type="ARBA" id="ARBA00023319"/>
    </source>
</evidence>
<feature type="domain" description="Ig-like" evidence="5">
    <location>
        <begin position="445"/>
        <end position="522"/>
    </location>
</feature>
<name>A0A423SXZ8_PENVA</name>
<dbReference type="Proteomes" id="UP000283509">
    <property type="component" value="Unassembled WGS sequence"/>
</dbReference>
<dbReference type="InterPro" id="IPR036179">
    <property type="entry name" value="Ig-like_dom_sf"/>
</dbReference>